<feature type="domain" description="G-protein coupled receptors family 2 profile 2" evidence="13">
    <location>
        <begin position="137"/>
        <end position="407"/>
    </location>
</feature>
<dbReference type="InterPro" id="IPR050332">
    <property type="entry name" value="GPCR_2"/>
</dbReference>
<evidence type="ECO:0000259" key="13">
    <source>
        <dbReference type="PROSITE" id="PS50261"/>
    </source>
</evidence>
<evidence type="ECO:0000256" key="4">
    <source>
        <dbReference type="ARBA" id="ARBA00022692"/>
    </source>
</evidence>
<feature type="transmembrane region" description="Helical" evidence="11">
    <location>
        <begin position="349"/>
        <end position="370"/>
    </location>
</feature>
<gene>
    <name evidence="14" type="ORF">PPYR_14338</name>
</gene>
<dbReference type="PROSITE" id="PS00649">
    <property type="entry name" value="G_PROTEIN_RECEP_F2_1"/>
    <property type="match status" value="1"/>
</dbReference>
<dbReference type="OrthoDB" id="16753at2759"/>
<comment type="similarity">
    <text evidence="2">Belongs to the G-protein coupled receptor 2 family.</text>
</comment>
<evidence type="ECO:0000256" key="7">
    <source>
        <dbReference type="ARBA" id="ARBA00023136"/>
    </source>
</evidence>
<evidence type="ECO:0000256" key="2">
    <source>
        <dbReference type="ARBA" id="ARBA00005314"/>
    </source>
</evidence>
<proteinExistence type="inferred from homology"/>
<dbReference type="EMBL" id="VVIM01000010">
    <property type="protein sequence ID" value="KAB0792379.1"/>
    <property type="molecule type" value="Genomic_DNA"/>
</dbReference>
<evidence type="ECO:0000313" key="14">
    <source>
        <dbReference type="EMBL" id="KAB0792379.1"/>
    </source>
</evidence>
<dbReference type="PANTHER" id="PTHR45620">
    <property type="entry name" value="PDF RECEPTOR-LIKE PROTEIN-RELATED"/>
    <property type="match status" value="1"/>
</dbReference>
<keyword evidence="3" id="KW-1003">Cell membrane</keyword>
<dbReference type="Gene3D" id="1.20.1070.10">
    <property type="entry name" value="Rhodopsin 7-helix transmembrane proteins"/>
    <property type="match status" value="1"/>
</dbReference>
<dbReference type="PANTHER" id="PTHR45620:SF1">
    <property type="entry name" value="G-PROTEIN COUPLED RECEPTORS FAMILY 2 PROFILE 2 DOMAIN-CONTAINING PROTEIN"/>
    <property type="match status" value="1"/>
</dbReference>
<keyword evidence="10" id="KW-0807">Transducer</keyword>
<evidence type="ECO:0000256" key="5">
    <source>
        <dbReference type="ARBA" id="ARBA00022989"/>
    </source>
</evidence>
<dbReference type="FunFam" id="1.20.1070.10:FF:000527">
    <property type="entry name" value="Parathyroid hormone/parathyroid hormone-related peptide receptor"/>
    <property type="match status" value="1"/>
</dbReference>
<reference evidence="14 15" key="1">
    <citation type="journal article" date="2018" name="Elife">
        <title>Firefly genomes illuminate parallel origins of bioluminescence in beetles.</title>
        <authorList>
            <person name="Fallon T.R."/>
            <person name="Lower S.E."/>
            <person name="Chang C.H."/>
            <person name="Bessho-Uehara M."/>
            <person name="Martin G.J."/>
            <person name="Bewick A.J."/>
            <person name="Behringer M."/>
            <person name="Debat H.J."/>
            <person name="Wong I."/>
            <person name="Day J.C."/>
            <person name="Suvorov A."/>
            <person name="Silva C.J."/>
            <person name="Stanger-Hall K.F."/>
            <person name="Hall D.W."/>
            <person name="Schmitz R.J."/>
            <person name="Nelson D.R."/>
            <person name="Lewis S.M."/>
            <person name="Shigenobu S."/>
            <person name="Bybee S.M."/>
            <person name="Larracuente A.M."/>
            <person name="Oba Y."/>
            <person name="Weng J.K."/>
        </authorList>
    </citation>
    <scope>NUCLEOTIDE SEQUENCE [LARGE SCALE GENOMIC DNA]</scope>
    <source>
        <strain evidence="14">1611_PpyrPB1</strain>
        <tissue evidence="14">Whole body</tissue>
    </source>
</reference>
<sequence>MQNKPLDPSDYQDTEVSKARRGCIERYGSGVLYENATAIYNSTGTFCPAYWDDILCWPITPANTFATIGCPTYIVGFDKPVNNATRQCMENGKWFFHDQFNKYWTNYSQCFGSDQPTVFVPLQDDLSKIYKDVVPILKIIPRIGYSISLCTLLVAFVIMFSIKRLHCPRNNLHMNLFASFIFRAFLSLLKDIIFVQGVGLSTNFKEKNGEALFLEDTQTNNWSCKLFTTLWEFVITANYSWILMEGLYLHNLIFRALFTDSFSKITLYIVLGWGLPILVIVPWVIARLFLDNSLCWTTHDKDRQTLLIIRIPTMLSIMINTILFIRIAKVLLSKLRSSESEEARRYQKWAKSTLVLVPLFGVHYAIFLGMSYYMGRNEIIELVWIICDQLFASFQGFFVAILYCFLNGEVKAELKPYLHTFYQYLFRRCCACLEDDFKTIKSRSSVCTMLSSTSLYNGVSSQGRHKVKWDCLHHTKPTSSVGKERNHECKTTVRSWHDISPRKVAKSAEYTTLAEKQKKLELYFNASSSEVDISPCVICESNSERSRSEPHLGMEMVTMLPEDN</sequence>
<keyword evidence="15" id="KW-1185">Reference proteome</keyword>
<dbReference type="PRINTS" id="PR00249">
    <property type="entry name" value="GPCRSECRETIN"/>
</dbReference>
<dbReference type="GO" id="GO:0007188">
    <property type="term" value="P:adenylate cyclase-modulating G protein-coupled receptor signaling pathway"/>
    <property type="evidence" value="ECO:0007669"/>
    <property type="project" value="TreeGrafter"/>
</dbReference>
<feature type="domain" description="G-protein coupled receptors family 2 profile 1" evidence="12">
    <location>
        <begin position="22"/>
        <end position="114"/>
    </location>
</feature>
<dbReference type="InterPro" id="IPR017981">
    <property type="entry name" value="GPCR_2-like_7TM"/>
</dbReference>
<feature type="transmembrane region" description="Helical" evidence="11">
    <location>
        <begin position="265"/>
        <end position="286"/>
    </location>
</feature>
<dbReference type="InterPro" id="IPR000832">
    <property type="entry name" value="GPCR_2_secretin-like"/>
</dbReference>
<keyword evidence="7 11" id="KW-0472">Membrane</keyword>
<dbReference type="SUPFAM" id="SSF111418">
    <property type="entry name" value="Hormone receptor domain"/>
    <property type="match status" value="1"/>
</dbReference>
<organism evidence="14 15">
    <name type="scientific">Photinus pyralis</name>
    <name type="common">Common eastern firefly</name>
    <name type="synonym">Lampyris pyralis</name>
    <dbReference type="NCBI Taxonomy" id="7054"/>
    <lineage>
        <taxon>Eukaryota</taxon>
        <taxon>Metazoa</taxon>
        <taxon>Ecdysozoa</taxon>
        <taxon>Arthropoda</taxon>
        <taxon>Hexapoda</taxon>
        <taxon>Insecta</taxon>
        <taxon>Pterygota</taxon>
        <taxon>Neoptera</taxon>
        <taxon>Endopterygota</taxon>
        <taxon>Coleoptera</taxon>
        <taxon>Polyphaga</taxon>
        <taxon>Elateriformia</taxon>
        <taxon>Elateroidea</taxon>
        <taxon>Lampyridae</taxon>
        <taxon>Lampyrinae</taxon>
        <taxon>Photinus</taxon>
    </lineage>
</organism>
<evidence type="ECO:0000256" key="11">
    <source>
        <dbReference type="SAM" id="Phobius"/>
    </source>
</evidence>
<protein>
    <recommendedName>
        <fullName evidence="16">G-protein coupled receptors family 2 profile 2 domain-containing protein</fullName>
    </recommendedName>
</protein>
<accession>A0A5N4A539</accession>
<keyword evidence="8" id="KW-0675">Receptor</keyword>
<evidence type="ECO:0000259" key="12">
    <source>
        <dbReference type="PROSITE" id="PS50227"/>
    </source>
</evidence>
<evidence type="ECO:0000256" key="1">
    <source>
        <dbReference type="ARBA" id="ARBA00004651"/>
    </source>
</evidence>
<dbReference type="InParanoid" id="A0A5N4A539"/>
<dbReference type="CDD" id="cd15273">
    <property type="entry name" value="7tmB1_NPR_B7_insect-like"/>
    <property type="match status" value="1"/>
</dbReference>
<keyword evidence="5 11" id="KW-1133">Transmembrane helix</keyword>
<dbReference type="Pfam" id="PF02793">
    <property type="entry name" value="HRM"/>
    <property type="match status" value="1"/>
</dbReference>
<dbReference type="PROSITE" id="PS50261">
    <property type="entry name" value="G_PROTEIN_RECEP_F2_4"/>
    <property type="match status" value="1"/>
</dbReference>
<evidence type="ECO:0000256" key="8">
    <source>
        <dbReference type="ARBA" id="ARBA00023170"/>
    </source>
</evidence>
<comment type="caution">
    <text evidence="14">The sequence shown here is derived from an EMBL/GenBank/DDBJ whole genome shotgun (WGS) entry which is preliminary data.</text>
</comment>
<dbReference type="SUPFAM" id="SSF81321">
    <property type="entry name" value="Family A G protein-coupled receptor-like"/>
    <property type="match status" value="1"/>
</dbReference>
<feature type="transmembrane region" description="Helical" evidence="11">
    <location>
        <begin position="239"/>
        <end position="258"/>
    </location>
</feature>
<evidence type="ECO:0000313" key="15">
    <source>
        <dbReference type="Proteomes" id="UP000327044"/>
    </source>
</evidence>
<keyword evidence="4 11" id="KW-0812">Transmembrane</keyword>
<dbReference type="Gene3D" id="4.10.1240.10">
    <property type="entry name" value="GPCR, family 2, extracellular hormone receptor domain"/>
    <property type="match status" value="1"/>
</dbReference>
<evidence type="ECO:0008006" key="16">
    <source>
        <dbReference type="Google" id="ProtNLM"/>
    </source>
</evidence>
<dbReference type="InterPro" id="IPR017983">
    <property type="entry name" value="GPCR_2_secretin-like_CS"/>
</dbReference>
<dbReference type="InterPro" id="IPR036445">
    <property type="entry name" value="GPCR_2_extracell_dom_sf"/>
</dbReference>
<evidence type="ECO:0000256" key="9">
    <source>
        <dbReference type="ARBA" id="ARBA00023180"/>
    </source>
</evidence>
<evidence type="ECO:0000256" key="3">
    <source>
        <dbReference type="ARBA" id="ARBA00022475"/>
    </source>
</evidence>
<evidence type="ECO:0000256" key="10">
    <source>
        <dbReference type="ARBA" id="ARBA00023224"/>
    </source>
</evidence>
<keyword evidence="9" id="KW-0325">Glycoprotein</keyword>
<dbReference type="GO" id="GO:0008528">
    <property type="term" value="F:G protein-coupled peptide receptor activity"/>
    <property type="evidence" value="ECO:0007669"/>
    <property type="project" value="TreeGrafter"/>
</dbReference>
<dbReference type="GO" id="GO:0017046">
    <property type="term" value="F:peptide hormone binding"/>
    <property type="evidence" value="ECO:0007669"/>
    <property type="project" value="TreeGrafter"/>
</dbReference>
<comment type="subcellular location">
    <subcellularLocation>
        <location evidence="1">Cell membrane</location>
        <topology evidence="1">Multi-pass membrane protein</topology>
    </subcellularLocation>
</comment>
<dbReference type="AlphaFoldDB" id="A0A5N4A539"/>
<dbReference type="Pfam" id="PF00002">
    <property type="entry name" value="7tm_2"/>
    <property type="match status" value="1"/>
</dbReference>
<evidence type="ECO:0000256" key="6">
    <source>
        <dbReference type="ARBA" id="ARBA00023040"/>
    </source>
</evidence>
<dbReference type="GO" id="GO:0005886">
    <property type="term" value="C:plasma membrane"/>
    <property type="evidence" value="ECO:0007669"/>
    <property type="project" value="UniProtKB-SubCell"/>
</dbReference>
<dbReference type="PROSITE" id="PS50227">
    <property type="entry name" value="G_PROTEIN_RECEP_F2_3"/>
    <property type="match status" value="1"/>
</dbReference>
<dbReference type="Proteomes" id="UP000327044">
    <property type="component" value="Unassembled WGS sequence"/>
</dbReference>
<feature type="transmembrane region" description="Helical" evidence="11">
    <location>
        <begin position="382"/>
        <end position="406"/>
    </location>
</feature>
<name>A0A5N4A539_PHOPY</name>
<dbReference type="GO" id="GO:0007166">
    <property type="term" value="P:cell surface receptor signaling pathway"/>
    <property type="evidence" value="ECO:0007669"/>
    <property type="project" value="InterPro"/>
</dbReference>
<feature type="transmembrane region" description="Helical" evidence="11">
    <location>
        <begin position="143"/>
        <end position="162"/>
    </location>
</feature>
<feature type="transmembrane region" description="Helical" evidence="11">
    <location>
        <begin position="174"/>
        <end position="195"/>
    </location>
</feature>
<feature type="transmembrane region" description="Helical" evidence="11">
    <location>
        <begin position="306"/>
        <end position="328"/>
    </location>
</feature>
<dbReference type="SMART" id="SM00008">
    <property type="entry name" value="HormR"/>
    <property type="match status" value="1"/>
</dbReference>
<dbReference type="PROSITE" id="PS00650">
    <property type="entry name" value="G_PROTEIN_RECEP_F2_2"/>
    <property type="match status" value="1"/>
</dbReference>
<dbReference type="InterPro" id="IPR001879">
    <property type="entry name" value="GPCR_2_extracellular_dom"/>
</dbReference>
<keyword evidence="6" id="KW-0297">G-protein coupled receptor</keyword>